<dbReference type="Pfam" id="PF08442">
    <property type="entry name" value="ATP-grasp_2"/>
    <property type="match status" value="1"/>
</dbReference>
<dbReference type="PROSITE" id="PS50975">
    <property type="entry name" value="ATP_GRASP"/>
    <property type="match status" value="1"/>
</dbReference>
<feature type="domain" description="ATP-grasp" evidence="11">
    <location>
        <begin position="9"/>
        <end position="231"/>
    </location>
</feature>
<comment type="cofactor">
    <cofactor evidence="10">
        <name>Mg(2+)</name>
        <dbReference type="ChEBI" id="CHEBI:18420"/>
    </cofactor>
    <text evidence="10">Binds 1 Mg(2+) ion per subunit.</text>
</comment>
<dbReference type="NCBIfam" id="NF001913">
    <property type="entry name" value="PRK00696.1"/>
    <property type="match status" value="1"/>
</dbReference>
<keyword evidence="13" id="KW-1185">Reference proteome</keyword>
<comment type="pathway">
    <text evidence="10">Carbohydrate metabolism; tricarboxylic acid cycle; succinate from succinyl-CoA (ligase route): step 1/1.</text>
</comment>
<dbReference type="InterPro" id="IPR013815">
    <property type="entry name" value="ATP_grasp_subdomain_1"/>
</dbReference>
<dbReference type="GO" id="GO:0006099">
    <property type="term" value="P:tricarboxylic acid cycle"/>
    <property type="evidence" value="ECO:0007669"/>
    <property type="project" value="UniProtKB-UniRule"/>
</dbReference>
<comment type="subunit">
    <text evidence="10">Heterotetramer of two alpha and two beta subunits.</text>
</comment>
<accession>A0A6G7VAA7</accession>
<evidence type="ECO:0000256" key="5">
    <source>
        <dbReference type="ARBA" id="ARBA00022741"/>
    </source>
</evidence>
<dbReference type="FunFam" id="3.30.470.20:FF:000002">
    <property type="entry name" value="Succinate--CoA ligase [ADP-forming] subunit beta"/>
    <property type="match status" value="1"/>
</dbReference>
<dbReference type="InterPro" id="IPR017866">
    <property type="entry name" value="Succ-CoA_synthase_bsu_CS"/>
</dbReference>
<dbReference type="PIRSF" id="PIRSF001554">
    <property type="entry name" value="SucCS_beta"/>
    <property type="match status" value="1"/>
</dbReference>
<keyword evidence="6 10" id="KW-0067">ATP-binding</keyword>
<dbReference type="Gene3D" id="3.40.50.261">
    <property type="entry name" value="Succinyl-CoA synthetase domains"/>
    <property type="match status" value="1"/>
</dbReference>
<dbReference type="InterPro" id="IPR011761">
    <property type="entry name" value="ATP-grasp"/>
</dbReference>
<sequence length="393" mass="41405">MNLHEFQSKQLLRERGVLTPEGVLVDSASSARAACSQLGGDAWVVKAQVHSGGRGRAGGVVLAASPEAVEAEARRLLGSRLITEQTGPQGLPIQAVLIERPVAIRREFYLALMIDRACACPTFIASAAGGMEIEALATQDPSAIIRVRVHPVAGFQSYQARRVGYALGLNGSQIQALVRVMGALYRLFNACDASLIELNPLALSDAGELVALDAKIVLDDNALVRHPELVALRDASQEDPRELEARAHELNYISLEGDIGCMVNGAGLAMATMDLIQLKGGAPANFLDVGGGTTAERVAAAFKLILSDSKVKAILVNIFGGIVRCDLIAEGIIQAVREVEVRVPIVVRLAGTRAEEGLQMLAASGLAVQTASDLETAAELAVRSARAIQGVQV</sequence>
<dbReference type="GO" id="GO:0005829">
    <property type="term" value="C:cytosol"/>
    <property type="evidence" value="ECO:0007669"/>
    <property type="project" value="TreeGrafter"/>
</dbReference>
<evidence type="ECO:0000313" key="13">
    <source>
        <dbReference type="Proteomes" id="UP000502699"/>
    </source>
</evidence>
<dbReference type="Gene3D" id="3.30.470.20">
    <property type="entry name" value="ATP-grasp fold, B domain"/>
    <property type="match status" value="1"/>
</dbReference>
<comment type="catalytic activity">
    <reaction evidence="9">
        <text>GTP + succinate + CoA = succinyl-CoA + GDP + phosphate</text>
        <dbReference type="Rhea" id="RHEA:22120"/>
        <dbReference type="ChEBI" id="CHEBI:30031"/>
        <dbReference type="ChEBI" id="CHEBI:37565"/>
        <dbReference type="ChEBI" id="CHEBI:43474"/>
        <dbReference type="ChEBI" id="CHEBI:57287"/>
        <dbReference type="ChEBI" id="CHEBI:57292"/>
        <dbReference type="ChEBI" id="CHEBI:58189"/>
    </reaction>
    <physiologicalReaction direction="right-to-left" evidence="9">
        <dbReference type="Rhea" id="RHEA:22122"/>
    </physiologicalReaction>
</comment>
<comment type="similarity">
    <text evidence="1 10">Belongs to the succinate/malate CoA ligase beta subunit family.</text>
</comment>
<dbReference type="Gene3D" id="3.30.1490.20">
    <property type="entry name" value="ATP-grasp fold, A domain"/>
    <property type="match status" value="1"/>
</dbReference>
<evidence type="ECO:0000256" key="3">
    <source>
        <dbReference type="ARBA" id="ARBA00022598"/>
    </source>
</evidence>
<dbReference type="GO" id="GO:0042709">
    <property type="term" value="C:succinate-CoA ligase complex"/>
    <property type="evidence" value="ECO:0007669"/>
    <property type="project" value="TreeGrafter"/>
</dbReference>
<dbReference type="GO" id="GO:0005524">
    <property type="term" value="F:ATP binding"/>
    <property type="evidence" value="ECO:0007669"/>
    <property type="project" value="UniProtKB-UniRule"/>
</dbReference>
<keyword evidence="7 10" id="KW-0460">Magnesium</keyword>
<evidence type="ECO:0000256" key="6">
    <source>
        <dbReference type="ARBA" id="ARBA00022840"/>
    </source>
</evidence>
<dbReference type="InterPro" id="IPR016102">
    <property type="entry name" value="Succinyl-CoA_synth-like"/>
</dbReference>
<keyword evidence="3 10" id="KW-0436">Ligase</keyword>
<feature type="binding site" evidence="10">
    <location>
        <position position="99"/>
    </location>
    <ligand>
        <name>ATP</name>
        <dbReference type="ChEBI" id="CHEBI:30616"/>
    </ligand>
</feature>
<dbReference type="PANTHER" id="PTHR11815:SF10">
    <property type="entry name" value="SUCCINATE--COA LIGASE [GDP-FORMING] SUBUNIT BETA, MITOCHONDRIAL"/>
    <property type="match status" value="1"/>
</dbReference>
<dbReference type="SUPFAM" id="SSF56059">
    <property type="entry name" value="Glutathione synthetase ATP-binding domain-like"/>
    <property type="match status" value="1"/>
</dbReference>
<dbReference type="PANTHER" id="PTHR11815">
    <property type="entry name" value="SUCCINYL-COA SYNTHETASE BETA CHAIN"/>
    <property type="match status" value="1"/>
</dbReference>
<dbReference type="InterPro" id="IPR005809">
    <property type="entry name" value="Succ_CoA_ligase-like_bsu"/>
</dbReference>
<dbReference type="FunFam" id="3.30.1490.20:FF:000002">
    <property type="entry name" value="Succinate--CoA ligase [ADP-forming] subunit beta"/>
    <property type="match status" value="1"/>
</dbReference>
<proteinExistence type="inferred from homology"/>
<dbReference type="FunFam" id="3.40.50.261:FF:000001">
    <property type="entry name" value="Succinate--CoA ligase [ADP-forming] subunit beta"/>
    <property type="match status" value="1"/>
</dbReference>
<evidence type="ECO:0000256" key="7">
    <source>
        <dbReference type="ARBA" id="ARBA00022842"/>
    </source>
</evidence>
<comment type="function">
    <text evidence="10">Succinyl-CoA synthetase functions in the citric acid cycle (TCA), coupling the hydrolysis of succinyl-CoA to the synthesis of either ATP or GTP and thus represents the only step of substrate-level phosphorylation in the TCA. The beta subunit provides nucleotide specificity of the enzyme and binds the substrate succinate, while the binding sites for coenzyme A and phosphate are found in the alpha subunit.</text>
</comment>
<dbReference type="PROSITE" id="PS01217">
    <property type="entry name" value="SUCCINYL_COA_LIG_3"/>
    <property type="match status" value="1"/>
</dbReference>
<protein>
    <recommendedName>
        <fullName evidence="10">Succinate--CoA ligase [ADP-forming] subunit beta</fullName>
        <ecNumber evidence="10">6.2.1.5</ecNumber>
    </recommendedName>
    <alternativeName>
        <fullName evidence="10">Succinyl-CoA synthetase subunit beta</fullName>
        <shortName evidence="10">SCS-beta</shortName>
    </alternativeName>
</protein>
<evidence type="ECO:0000313" key="12">
    <source>
        <dbReference type="EMBL" id="QIK37003.1"/>
    </source>
</evidence>
<evidence type="ECO:0000256" key="1">
    <source>
        <dbReference type="ARBA" id="ARBA00009182"/>
    </source>
</evidence>
<dbReference type="RefSeq" id="WP_166269694.1">
    <property type="nucleotide sequence ID" value="NZ_CP048029.1"/>
</dbReference>
<feature type="binding site" evidence="10">
    <location>
        <position position="199"/>
    </location>
    <ligand>
        <name>Mg(2+)</name>
        <dbReference type="ChEBI" id="CHEBI:18420"/>
    </ligand>
</feature>
<feature type="binding site" evidence="10">
    <location>
        <position position="213"/>
    </location>
    <ligand>
        <name>Mg(2+)</name>
        <dbReference type="ChEBI" id="CHEBI:18420"/>
    </ligand>
</feature>
<dbReference type="KEGG" id="cjap:GWK36_02200"/>
<feature type="binding site" evidence="10">
    <location>
        <begin position="321"/>
        <end position="323"/>
    </location>
    <ligand>
        <name>substrate</name>
        <note>ligand shared with subunit alpha</note>
    </ligand>
</feature>
<gene>
    <name evidence="10 12" type="primary">sucC</name>
    <name evidence="12" type="ORF">GWK36_02200</name>
</gene>
<dbReference type="GO" id="GO:0004775">
    <property type="term" value="F:succinate-CoA ligase (ADP-forming) activity"/>
    <property type="evidence" value="ECO:0007669"/>
    <property type="project" value="UniProtKB-UniRule"/>
</dbReference>
<evidence type="ECO:0000256" key="2">
    <source>
        <dbReference type="ARBA" id="ARBA00022532"/>
    </source>
</evidence>
<dbReference type="GO" id="GO:0000287">
    <property type="term" value="F:magnesium ion binding"/>
    <property type="evidence" value="ECO:0007669"/>
    <property type="project" value="UniProtKB-UniRule"/>
</dbReference>
<dbReference type="EMBL" id="CP048029">
    <property type="protein sequence ID" value="QIK37003.1"/>
    <property type="molecule type" value="Genomic_DNA"/>
</dbReference>
<feature type="binding site" evidence="10">
    <location>
        <position position="264"/>
    </location>
    <ligand>
        <name>substrate</name>
        <note>ligand shared with subunit alpha</note>
    </ligand>
</feature>
<keyword evidence="5 10" id="KW-0547">Nucleotide-binding</keyword>
<keyword evidence="2 10" id="KW-0816">Tricarboxylic acid cycle</keyword>
<keyword evidence="4 10" id="KW-0479">Metal-binding</keyword>
<name>A0A6G7VAA7_9GAMM</name>
<dbReference type="SUPFAM" id="SSF52210">
    <property type="entry name" value="Succinyl-CoA synthetase domains"/>
    <property type="match status" value="1"/>
</dbReference>
<feature type="binding site" evidence="10">
    <location>
        <position position="107"/>
    </location>
    <ligand>
        <name>ATP</name>
        <dbReference type="ChEBI" id="CHEBI:30616"/>
    </ligand>
</feature>
<evidence type="ECO:0000256" key="9">
    <source>
        <dbReference type="ARBA" id="ARBA00052891"/>
    </source>
</evidence>
<dbReference type="GO" id="GO:0006104">
    <property type="term" value="P:succinyl-CoA metabolic process"/>
    <property type="evidence" value="ECO:0007669"/>
    <property type="project" value="TreeGrafter"/>
</dbReference>
<evidence type="ECO:0000256" key="4">
    <source>
        <dbReference type="ARBA" id="ARBA00022723"/>
    </source>
</evidence>
<dbReference type="InterPro" id="IPR013650">
    <property type="entry name" value="ATP-grasp_succ-CoA_synth-type"/>
</dbReference>
<feature type="binding site" evidence="10">
    <location>
        <position position="102"/>
    </location>
    <ligand>
        <name>ATP</name>
        <dbReference type="ChEBI" id="CHEBI:30616"/>
    </ligand>
</feature>
<evidence type="ECO:0000256" key="8">
    <source>
        <dbReference type="ARBA" id="ARBA00050563"/>
    </source>
</evidence>
<dbReference type="Proteomes" id="UP000502699">
    <property type="component" value="Chromosome"/>
</dbReference>
<dbReference type="HAMAP" id="MF_00558">
    <property type="entry name" value="Succ_CoA_beta"/>
    <property type="match status" value="1"/>
</dbReference>
<organism evidence="12 13">
    <name type="scientific">Caldichromatium japonicum</name>
    <dbReference type="NCBI Taxonomy" id="2699430"/>
    <lineage>
        <taxon>Bacteria</taxon>
        <taxon>Pseudomonadati</taxon>
        <taxon>Pseudomonadota</taxon>
        <taxon>Gammaproteobacteria</taxon>
        <taxon>Chromatiales</taxon>
        <taxon>Chromatiaceae</taxon>
        <taxon>Caldichromatium</taxon>
    </lineage>
</organism>
<dbReference type="NCBIfam" id="TIGR01016">
    <property type="entry name" value="sucCoAbeta"/>
    <property type="match status" value="1"/>
</dbReference>
<evidence type="ECO:0000256" key="10">
    <source>
        <dbReference type="HAMAP-Rule" id="MF_00558"/>
    </source>
</evidence>
<feature type="binding site" evidence="10">
    <location>
        <position position="46"/>
    </location>
    <ligand>
        <name>ATP</name>
        <dbReference type="ChEBI" id="CHEBI:30616"/>
    </ligand>
</feature>
<feature type="binding site" evidence="10">
    <location>
        <begin position="53"/>
        <end position="55"/>
    </location>
    <ligand>
        <name>ATP</name>
        <dbReference type="ChEBI" id="CHEBI:30616"/>
    </ligand>
</feature>
<dbReference type="AlphaFoldDB" id="A0A6G7VAA7"/>
<comment type="catalytic activity">
    <reaction evidence="8">
        <text>succinate + ATP + CoA = succinyl-CoA + ADP + phosphate</text>
        <dbReference type="Rhea" id="RHEA:17661"/>
        <dbReference type="ChEBI" id="CHEBI:30031"/>
        <dbReference type="ChEBI" id="CHEBI:30616"/>
        <dbReference type="ChEBI" id="CHEBI:43474"/>
        <dbReference type="ChEBI" id="CHEBI:57287"/>
        <dbReference type="ChEBI" id="CHEBI:57292"/>
        <dbReference type="ChEBI" id="CHEBI:456216"/>
        <dbReference type="EC" id="6.2.1.5"/>
    </reaction>
    <physiologicalReaction direction="right-to-left" evidence="8">
        <dbReference type="Rhea" id="RHEA:17663"/>
    </physiologicalReaction>
</comment>
<evidence type="ECO:0000259" key="11">
    <source>
        <dbReference type="PROSITE" id="PS50975"/>
    </source>
</evidence>
<dbReference type="InterPro" id="IPR005811">
    <property type="entry name" value="SUCC_ACL_C"/>
</dbReference>
<dbReference type="Pfam" id="PF00549">
    <property type="entry name" value="Ligase_CoA"/>
    <property type="match status" value="1"/>
</dbReference>
<dbReference type="UniPathway" id="UPA00223">
    <property type="reaction ID" value="UER00999"/>
</dbReference>
<dbReference type="EC" id="6.2.1.5" evidence="10"/>
<reference evidence="13" key="1">
    <citation type="submission" date="2020-01" db="EMBL/GenBank/DDBJ databases">
        <title>Caldichromatium gen. nov., sp. nov., a thermophilic purple sulfur bacterium member of the family Chromatiaceae isolated from Nakabusa hot spring, Japan.</title>
        <authorList>
            <person name="Saini M.K."/>
            <person name="Hanada S."/>
            <person name="Tank M."/>
        </authorList>
    </citation>
    <scope>NUCLEOTIDE SEQUENCE [LARGE SCALE GENOMIC DNA]</scope>
    <source>
        <strain evidence="13">No.7</strain>
    </source>
</reference>